<feature type="compositionally biased region" description="Basic and acidic residues" evidence="1">
    <location>
        <begin position="156"/>
        <end position="201"/>
    </location>
</feature>
<evidence type="ECO:0000256" key="1">
    <source>
        <dbReference type="SAM" id="MobiDB-lite"/>
    </source>
</evidence>
<dbReference type="AlphaFoldDB" id="A0AAV3NNT7"/>
<comment type="caution">
    <text evidence="2">The sequence shown here is derived from an EMBL/GenBank/DDBJ whole genome shotgun (WGS) entry which is preliminary data.</text>
</comment>
<organism evidence="2 3">
    <name type="scientific">Lithospermum erythrorhizon</name>
    <name type="common">Purple gromwell</name>
    <name type="synonym">Lithospermum officinale var. erythrorhizon</name>
    <dbReference type="NCBI Taxonomy" id="34254"/>
    <lineage>
        <taxon>Eukaryota</taxon>
        <taxon>Viridiplantae</taxon>
        <taxon>Streptophyta</taxon>
        <taxon>Embryophyta</taxon>
        <taxon>Tracheophyta</taxon>
        <taxon>Spermatophyta</taxon>
        <taxon>Magnoliopsida</taxon>
        <taxon>eudicotyledons</taxon>
        <taxon>Gunneridae</taxon>
        <taxon>Pentapetalae</taxon>
        <taxon>asterids</taxon>
        <taxon>lamiids</taxon>
        <taxon>Boraginales</taxon>
        <taxon>Boraginaceae</taxon>
        <taxon>Boraginoideae</taxon>
        <taxon>Lithospermeae</taxon>
        <taxon>Lithospermum</taxon>
    </lineage>
</organism>
<evidence type="ECO:0000313" key="2">
    <source>
        <dbReference type="EMBL" id="GAA0139332.1"/>
    </source>
</evidence>
<protein>
    <submittedName>
        <fullName evidence="2">Uncharacterized protein</fullName>
    </submittedName>
</protein>
<proteinExistence type="predicted"/>
<keyword evidence="3" id="KW-1185">Reference proteome</keyword>
<feature type="region of interest" description="Disordered" evidence="1">
    <location>
        <begin position="136"/>
        <end position="231"/>
    </location>
</feature>
<evidence type="ECO:0000313" key="3">
    <source>
        <dbReference type="Proteomes" id="UP001454036"/>
    </source>
</evidence>
<gene>
    <name evidence="2" type="ORF">LIER_00898</name>
</gene>
<feature type="compositionally biased region" description="Acidic residues" evidence="1">
    <location>
        <begin position="202"/>
        <end position="218"/>
    </location>
</feature>
<dbReference type="EMBL" id="BAABME010000080">
    <property type="protein sequence ID" value="GAA0139332.1"/>
    <property type="molecule type" value="Genomic_DNA"/>
</dbReference>
<dbReference type="Proteomes" id="UP001454036">
    <property type="component" value="Unassembled WGS sequence"/>
</dbReference>
<sequence>MQLLQLLRKVPKKLILLRHLVLQISQTQLLLTLWGDENVSSVGDTKTKVVERPSNDDLVETVTPSVRDTGMEDAKDMESVDIPSVPGTNDLTAGNTDMIPSAADNGDDVADLPEEIAEPTVAEGINNTVNVDIEDLEIPDDASQEKKRSKKMKHKSTTDRRDADVGESSKPKKKLSKEDKVSKRAWRAERKARNAAEKAAEEEVVEEDVQEETEEQVVEEQMPTDGSDEEDVVVVMSRRRKAKGKLKINENRTSVRNKRVTDNVALNNDEEKAKWKFVANRRINAERCRCS</sequence>
<accession>A0AAV3NNT7</accession>
<name>A0AAV3NNT7_LITER</name>
<reference evidence="2 3" key="1">
    <citation type="submission" date="2024-01" db="EMBL/GenBank/DDBJ databases">
        <title>The complete chloroplast genome sequence of Lithospermum erythrorhizon: insights into the phylogenetic relationship among Boraginaceae species and the maternal lineages of purple gromwells.</title>
        <authorList>
            <person name="Okada T."/>
            <person name="Watanabe K."/>
        </authorList>
    </citation>
    <scope>NUCLEOTIDE SEQUENCE [LARGE SCALE GENOMIC DNA]</scope>
</reference>